<dbReference type="EMBL" id="MLJW01000050">
    <property type="protein sequence ID" value="OIR05473.1"/>
    <property type="molecule type" value="Genomic_DNA"/>
</dbReference>
<gene>
    <name evidence="1" type="ORF">GALL_125250</name>
</gene>
<name>A0A1J5SAD4_9ZZZZ</name>
<protein>
    <submittedName>
        <fullName evidence="1">Uncharacterized protein</fullName>
    </submittedName>
</protein>
<proteinExistence type="predicted"/>
<dbReference type="AlphaFoldDB" id="A0A1J5SAD4"/>
<evidence type="ECO:0000313" key="1">
    <source>
        <dbReference type="EMBL" id="OIR05473.1"/>
    </source>
</evidence>
<accession>A0A1J5SAD4</accession>
<reference evidence="1" key="1">
    <citation type="submission" date="2016-10" db="EMBL/GenBank/DDBJ databases">
        <title>Sequence of Gallionella enrichment culture.</title>
        <authorList>
            <person name="Poehlein A."/>
            <person name="Muehling M."/>
            <person name="Daniel R."/>
        </authorList>
    </citation>
    <scope>NUCLEOTIDE SEQUENCE</scope>
</reference>
<organism evidence="1">
    <name type="scientific">mine drainage metagenome</name>
    <dbReference type="NCBI Taxonomy" id="410659"/>
    <lineage>
        <taxon>unclassified sequences</taxon>
        <taxon>metagenomes</taxon>
        <taxon>ecological metagenomes</taxon>
    </lineage>
</organism>
<comment type="caution">
    <text evidence="1">The sequence shown here is derived from an EMBL/GenBank/DDBJ whole genome shotgun (WGS) entry which is preliminary data.</text>
</comment>
<sequence length="144" mass="16140">MKNQTVNTVAKKFFAGSILAAVLFLSAQNNVYANDNAKKNVVSENNSNATIKYEGVNKDYLLFSVKYNNTNSEFFTLSIIDESGETLYNTASKEKEFSQTYALPKDTDVSKLTFEIRSSKGDFHQSFDVNINTSYVENVVVSKK</sequence>